<dbReference type="OrthoDB" id="8905652at2"/>
<reference evidence="1 2" key="1">
    <citation type="submission" date="2017-10" db="EMBL/GenBank/DDBJ databases">
        <title>Draft genome sequences of strains TRE 1, TRE 9, TRE H and TRI 7, isolated from tamarins, belonging to four potential novel Bifidobacterium species.</title>
        <authorList>
            <person name="Mattarelli P."/>
            <person name="Modesto M."/>
            <person name="Puglisi E."/>
            <person name="Morelli L."/>
            <person name="Spezio C."/>
            <person name="Bonetti A."/>
            <person name="Sandri C."/>
        </authorList>
    </citation>
    <scope>NUCLEOTIDE SEQUENCE [LARGE SCALE GENOMIC DNA]</scope>
    <source>
        <strain evidence="2">TRI7</strain>
    </source>
</reference>
<evidence type="ECO:0000313" key="2">
    <source>
        <dbReference type="Proteomes" id="UP000231451"/>
    </source>
</evidence>
<sequence>MSTTLVVYPTTDYLPLVEETQSRTQELYQQLLDRYGIDSTVEVKAFYFCNPDEESHRVDSSTRWHVEMDLYFAYAINGEWRSGSFPTLMERALIDQCDIDDFVKSDGQEGYAPSRMGECEPLDVNEFDVPLSEETLGLMNTQRHFWYDLRYSCSPAVPSVGYGLVAAALAEETNGRISSLDDTLSFRGHNGETAEQFLAWWGDKQMAFYGKEPFR</sequence>
<protein>
    <submittedName>
        <fullName evidence="1">Uncharacterized protein</fullName>
    </submittedName>
</protein>
<dbReference type="Proteomes" id="UP000231451">
    <property type="component" value="Unassembled WGS sequence"/>
</dbReference>
<keyword evidence="2" id="KW-1185">Reference proteome</keyword>
<dbReference type="RefSeq" id="WP_100513223.1">
    <property type="nucleotide sequence ID" value="NZ_PEBK01000006.1"/>
</dbReference>
<gene>
    <name evidence="1" type="ORF">CSQ87_07330</name>
</gene>
<comment type="caution">
    <text evidence="1">The sequence shown here is derived from an EMBL/GenBank/DDBJ whole genome shotgun (WGS) entry which is preliminary data.</text>
</comment>
<proteinExistence type="predicted"/>
<evidence type="ECO:0000313" key="1">
    <source>
        <dbReference type="EMBL" id="PJM75026.1"/>
    </source>
</evidence>
<name>A0A2M9HE00_9BIFI</name>
<organism evidence="1 2">
    <name type="scientific">Bifidobacterium simiarum</name>
    <dbReference type="NCBI Taxonomy" id="2045441"/>
    <lineage>
        <taxon>Bacteria</taxon>
        <taxon>Bacillati</taxon>
        <taxon>Actinomycetota</taxon>
        <taxon>Actinomycetes</taxon>
        <taxon>Bifidobacteriales</taxon>
        <taxon>Bifidobacteriaceae</taxon>
        <taxon>Bifidobacterium</taxon>
    </lineage>
</organism>
<dbReference type="AlphaFoldDB" id="A0A2M9HE00"/>
<dbReference type="EMBL" id="PEBK01000006">
    <property type="protein sequence ID" value="PJM75026.1"/>
    <property type="molecule type" value="Genomic_DNA"/>
</dbReference>
<accession>A0A2M9HE00</accession>